<dbReference type="AlphaFoldDB" id="A0AAJ2BG98"/>
<comment type="similarity">
    <text evidence="2">Belongs to the CorA metal ion transporter (MIT) (TC 1.A.35) family.</text>
</comment>
<evidence type="ECO:0000256" key="8">
    <source>
        <dbReference type="ARBA" id="ARBA00022989"/>
    </source>
</evidence>
<dbReference type="InterPro" id="IPR045863">
    <property type="entry name" value="CorA_TM1_TM2"/>
</dbReference>
<dbReference type="InterPro" id="IPR045861">
    <property type="entry name" value="CorA_cytoplasmic_dom"/>
</dbReference>
<keyword evidence="10 11" id="KW-0472">Membrane</keyword>
<dbReference type="SUPFAM" id="SSF144083">
    <property type="entry name" value="Magnesium transport protein CorA, transmembrane region"/>
    <property type="match status" value="1"/>
</dbReference>
<evidence type="ECO:0000256" key="10">
    <source>
        <dbReference type="ARBA" id="ARBA00023136"/>
    </source>
</evidence>
<reference evidence="12" key="1">
    <citation type="submission" date="2023-08" db="EMBL/GenBank/DDBJ databases">
        <title>Functional and genomic diversity of the sorghum phyllosphere microbiome.</title>
        <authorList>
            <person name="Shade A."/>
        </authorList>
    </citation>
    <scope>NUCLEOTIDE SEQUENCE</scope>
    <source>
        <strain evidence="12">SORGH_AS_0974</strain>
    </source>
</reference>
<keyword evidence="5" id="KW-0997">Cell inner membrane</keyword>
<accession>A0AAJ2BG98</accession>
<dbReference type="GO" id="GO:0015087">
    <property type="term" value="F:cobalt ion transmembrane transporter activity"/>
    <property type="evidence" value="ECO:0007669"/>
    <property type="project" value="TreeGrafter"/>
</dbReference>
<dbReference type="EMBL" id="JAVIZC010000003">
    <property type="protein sequence ID" value="MDR6104417.1"/>
    <property type="molecule type" value="Genomic_DNA"/>
</dbReference>
<sequence>MPPPTSQEQDMDIQYPAIPGLVWAYRFQPGNQACTRLAPTAQWSEMESSEGFFWLHLNLVDTRVATFLEAIPGLDENSRAILTTHETHPSITVDEGALYGTLVDFQREFDQETRDLGWLHFALTDRFIITTRLQPLRSVDRLRAAIDKNPKRYSTPSHIFEGLVAEFQRSLITLVMETTEELNAIEDYVYDTAPRDERRRLAPVRRTVVRLHRHLRTVLTLMRRASAADEDEMPAGFEEIAGRLTSRLESVDYDVYALQERARLLHEEIDSKLSSETNRHLYILSIMTAFLLPPTLVTGFFGMNTSALPFIDGGNGTLYAAGFIIASSLLAWFLLRRVGII</sequence>
<organism evidence="12 13">
    <name type="scientific">Agrobacterium larrymoorei</name>
    <dbReference type="NCBI Taxonomy" id="160699"/>
    <lineage>
        <taxon>Bacteria</taxon>
        <taxon>Pseudomonadati</taxon>
        <taxon>Pseudomonadota</taxon>
        <taxon>Alphaproteobacteria</taxon>
        <taxon>Hyphomicrobiales</taxon>
        <taxon>Rhizobiaceae</taxon>
        <taxon>Rhizobium/Agrobacterium group</taxon>
        <taxon>Agrobacterium</taxon>
    </lineage>
</organism>
<dbReference type="Gene3D" id="1.20.58.340">
    <property type="entry name" value="Magnesium transport protein CorA, transmembrane region"/>
    <property type="match status" value="2"/>
</dbReference>
<gene>
    <name evidence="12" type="ORF">QE369_004614</name>
</gene>
<evidence type="ECO:0000256" key="4">
    <source>
        <dbReference type="ARBA" id="ARBA00022475"/>
    </source>
</evidence>
<dbReference type="Proteomes" id="UP001255601">
    <property type="component" value="Unassembled WGS sequence"/>
</dbReference>
<evidence type="ECO:0000256" key="9">
    <source>
        <dbReference type="ARBA" id="ARBA00023065"/>
    </source>
</evidence>
<keyword evidence="8 11" id="KW-1133">Transmembrane helix</keyword>
<protein>
    <submittedName>
        <fullName evidence="12">Zinc transporter</fullName>
    </submittedName>
</protein>
<keyword evidence="4" id="KW-1003">Cell membrane</keyword>
<evidence type="ECO:0000256" key="7">
    <source>
        <dbReference type="ARBA" id="ARBA00022833"/>
    </source>
</evidence>
<evidence type="ECO:0000256" key="3">
    <source>
        <dbReference type="ARBA" id="ARBA00022448"/>
    </source>
</evidence>
<dbReference type="PANTHER" id="PTHR46494:SF3">
    <property type="entry name" value="ZINC TRANSPORT PROTEIN ZNTB"/>
    <property type="match status" value="1"/>
</dbReference>
<feature type="transmembrane region" description="Helical" evidence="11">
    <location>
        <begin position="316"/>
        <end position="335"/>
    </location>
</feature>
<keyword evidence="6 11" id="KW-0812">Transmembrane</keyword>
<evidence type="ECO:0000256" key="2">
    <source>
        <dbReference type="ARBA" id="ARBA00009765"/>
    </source>
</evidence>
<comment type="subcellular location">
    <subcellularLocation>
        <location evidence="1">Cell membrane</location>
        <topology evidence="1">Multi-pass membrane protein</topology>
    </subcellularLocation>
</comment>
<dbReference type="GO" id="GO:0000287">
    <property type="term" value="F:magnesium ion binding"/>
    <property type="evidence" value="ECO:0007669"/>
    <property type="project" value="TreeGrafter"/>
</dbReference>
<dbReference type="GO" id="GO:0005886">
    <property type="term" value="C:plasma membrane"/>
    <property type="evidence" value="ECO:0007669"/>
    <property type="project" value="UniProtKB-SubCell"/>
</dbReference>
<dbReference type="CDD" id="cd12834">
    <property type="entry name" value="ZntB_u1"/>
    <property type="match status" value="1"/>
</dbReference>
<dbReference type="Gene3D" id="3.30.460.20">
    <property type="entry name" value="CorA soluble domain-like"/>
    <property type="match status" value="1"/>
</dbReference>
<evidence type="ECO:0000256" key="1">
    <source>
        <dbReference type="ARBA" id="ARBA00004651"/>
    </source>
</evidence>
<name>A0AAJ2BG98_9HYPH</name>
<evidence type="ECO:0000256" key="6">
    <source>
        <dbReference type="ARBA" id="ARBA00022692"/>
    </source>
</evidence>
<dbReference type="GO" id="GO:0015095">
    <property type="term" value="F:magnesium ion transmembrane transporter activity"/>
    <property type="evidence" value="ECO:0007669"/>
    <property type="project" value="TreeGrafter"/>
</dbReference>
<evidence type="ECO:0000313" key="13">
    <source>
        <dbReference type="Proteomes" id="UP001255601"/>
    </source>
</evidence>
<feature type="transmembrane region" description="Helical" evidence="11">
    <location>
        <begin position="281"/>
        <end position="304"/>
    </location>
</feature>
<proteinExistence type="inferred from homology"/>
<keyword evidence="9" id="KW-0406">Ion transport</keyword>
<dbReference type="InterPro" id="IPR002523">
    <property type="entry name" value="MgTranspt_CorA/ZnTranspt_ZntB"/>
</dbReference>
<dbReference type="Pfam" id="PF01544">
    <property type="entry name" value="CorA"/>
    <property type="match status" value="1"/>
</dbReference>
<dbReference type="SUPFAM" id="SSF143865">
    <property type="entry name" value="CorA soluble domain-like"/>
    <property type="match status" value="1"/>
</dbReference>
<dbReference type="GO" id="GO:0050897">
    <property type="term" value="F:cobalt ion binding"/>
    <property type="evidence" value="ECO:0007669"/>
    <property type="project" value="TreeGrafter"/>
</dbReference>
<keyword evidence="7" id="KW-0862">Zinc</keyword>
<comment type="caution">
    <text evidence="12">The sequence shown here is derived from an EMBL/GenBank/DDBJ whole genome shotgun (WGS) entry which is preliminary data.</text>
</comment>
<dbReference type="PANTHER" id="PTHR46494">
    <property type="entry name" value="CORA FAMILY METAL ION TRANSPORTER (EUROFUNG)"/>
    <property type="match status" value="1"/>
</dbReference>
<evidence type="ECO:0000256" key="5">
    <source>
        <dbReference type="ARBA" id="ARBA00022519"/>
    </source>
</evidence>
<keyword evidence="3" id="KW-0813">Transport</keyword>
<evidence type="ECO:0000313" key="12">
    <source>
        <dbReference type="EMBL" id="MDR6104417.1"/>
    </source>
</evidence>
<evidence type="ECO:0000256" key="11">
    <source>
        <dbReference type="SAM" id="Phobius"/>
    </source>
</evidence>